<feature type="domain" description="Thioredoxin" evidence="2">
    <location>
        <begin position="8"/>
        <end position="176"/>
    </location>
</feature>
<dbReference type="EMBL" id="LJSK01000083">
    <property type="protein sequence ID" value="KPI87546.1"/>
    <property type="molecule type" value="Genomic_DNA"/>
</dbReference>
<proteinExistence type="predicted"/>
<keyword evidence="1" id="KW-0812">Transmembrane</keyword>
<organism evidence="3 4">
    <name type="scientific">Leptomonas seymouri</name>
    <dbReference type="NCBI Taxonomy" id="5684"/>
    <lineage>
        <taxon>Eukaryota</taxon>
        <taxon>Discoba</taxon>
        <taxon>Euglenozoa</taxon>
        <taxon>Kinetoplastea</taxon>
        <taxon>Metakinetoplastina</taxon>
        <taxon>Trypanosomatida</taxon>
        <taxon>Trypanosomatidae</taxon>
        <taxon>Leishmaniinae</taxon>
        <taxon>Leptomonas</taxon>
    </lineage>
</organism>
<dbReference type="Proteomes" id="UP000038009">
    <property type="component" value="Unassembled WGS sequence"/>
</dbReference>
<dbReference type="Gene3D" id="3.40.30.10">
    <property type="entry name" value="Glutaredoxin"/>
    <property type="match status" value="2"/>
</dbReference>
<evidence type="ECO:0000259" key="2">
    <source>
        <dbReference type="PROSITE" id="PS51352"/>
    </source>
</evidence>
<reference evidence="3 4" key="1">
    <citation type="journal article" date="2015" name="PLoS Pathog.">
        <title>Leptomonas seymouri: Adaptations to the Dixenous Life Cycle Analyzed by Genome Sequencing, Transcriptome Profiling and Co-infection with Leishmania donovani.</title>
        <authorList>
            <person name="Kraeva N."/>
            <person name="Butenko A."/>
            <person name="Hlavacova J."/>
            <person name="Kostygov A."/>
            <person name="Myskova J."/>
            <person name="Grybchuk D."/>
            <person name="Lestinova T."/>
            <person name="Votypka J."/>
            <person name="Volf P."/>
            <person name="Opperdoes F."/>
            <person name="Flegontov P."/>
            <person name="Lukes J."/>
            <person name="Yurchenko V."/>
        </authorList>
    </citation>
    <scope>NUCLEOTIDE SEQUENCE [LARGE SCALE GENOMIC DNA]</scope>
    <source>
        <strain evidence="3 4">ATCC 30220</strain>
    </source>
</reference>
<keyword evidence="1" id="KW-1133">Transmembrane helix</keyword>
<feature type="transmembrane region" description="Helical" evidence="1">
    <location>
        <begin position="265"/>
        <end position="281"/>
    </location>
</feature>
<comment type="caution">
    <text evidence="3">The sequence shown here is derived from an EMBL/GenBank/DDBJ whole genome shotgun (WGS) entry which is preliminary data.</text>
</comment>
<dbReference type="PANTHER" id="PTHR46472:SF1">
    <property type="entry name" value="NUCLEOREDOXIN"/>
    <property type="match status" value="1"/>
</dbReference>
<dbReference type="InterPro" id="IPR017937">
    <property type="entry name" value="Thioredoxin_CS"/>
</dbReference>
<dbReference type="AlphaFoldDB" id="A0A0N0P6E5"/>
<dbReference type="VEuPathDB" id="TriTrypDB:Lsey_0083_0200"/>
<keyword evidence="4" id="KW-1185">Reference proteome</keyword>
<evidence type="ECO:0000313" key="4">
    <source>
        <dbReference type="Proteomes" id="UP000038009"/>
    </source>
</evidence>
<dbReference type="PANTHER" id="PTHR46472">
    <property type="entry name" value="NUCLEOREDOXIN"/>
    <property type="match status" value="1"/>
</dbReference>
<dbReference type="SUPFAM" id="SSF52833">
    <property type="entry name" value="Thioredoxin-like"/>
    <property type="match status" value="1"/>
</dbReference>
<dbReference type="PROSITE" id="PS00194">
    <property type="entry name" value="THIOREDOXIN_1"/>
    <property type="match status" value="1"/>
</dbReference>
<accession>A0A0N0P6E5</accession>
<name>A0A0N0P6E5_LEPSE</name>
<keyword evidence="1" id="KW-0472">Membrane</keyword>
<dbReference type="OMA" id="EDSENMF"/>
<dbReference type="GO" id="GO:0030178">
    <property type="term" value="P:negative regulation of Wnt signaling pathway"/>
    <property type="evidence" value="ECO:0007669"/>
    <property type="project" value="TreeGrafter"/>
</dbReference>
<dbReference type="InterPro" id="IPR012336">
    <property type="entry name" value="Thioredoxin-like_fold"/>
</dbReference>
<dbReference type="GO" id="GO:0004791">
    <property type="term" value="F:thioredoxin-disulfide reductase (NADPH) activity"/>
    <property type="evidence" value="ECO:0007669"/>
    <property type="project" value="TreeGrafter"/>
</dbReference>
<dbReference type="GO" id="GO:0005634">
    <property type="term" value="C:nucleus"/>
    <property type="evidence" value="ECO:0007669"/>
    <property type="project" value="TreeGrafter"/>
</dbReference>
<evidence type="ECO:0000256" key="1">
    <source>
        <dbReference type="SAM" id="Phobius"/>
    </source>
</evidence>
<dbReference type="Pfam" id="PF13905">
    <property type="entry name" value="Thioredoxin_8"/>
    <property type="match status" value="1"/>
</dbReference>
<dbReference type="PROSITE" id="PS51352">
    <property type="entry name" value="THIOREDOXIN_2"/>
    <property type="match status" value="1"/>
</dbReference>
<dbReference type="InterPro" id="IPR013766">
    <property type="entry name" value="Thioredoxin_domain"/>
</dbReference>
<protein>
    <submittedName>
        <fullName evidence="3">Tryparedoxin-like protein</fullName>
    </submittedName>
</protein>
<evidence type="ECO:0000313" key="3">
    <source>
        <dbReference type="EMBL" id="KPI87546.1"/>
    </source>
</evidence>
<sequence>MPLRHSDVLFLSQFPDLKLLRQDGSTVLASEAFKSKKYVLIYFSAHWCPPCQRFTPLLADFYDSHKDRCSFEVLFVSSDREEQRMMDFFQNRSSNYVRRPARLHNGCNGGDSAAASAAPVSPELLPEDSENMFRCDFSSDIHSAAPAYPSVGGDAAALTGPSESILKLRARKELRAPSAGTRIPKASGHGNWLALPFKEADVARFLSRSYSVVSIPKLVVVAVQTSCVVTREGKAMVMKDPDAMSFPWRFAEGSMMVKQEGKRECIVLFLLLIVGIFYYIWGF</sequence>
<dbReference type="GO" id="GO:0031397">
    <property type="term" value="P:negative regulation of protein ubiquitination"/>
    <property type="evidence" value="ECO:0007669"/>
    <property type="project" value="TreeGrafter"/>
</dbReference>
<dbReference type="OrthoDB" id="189920at2759"/>
<dbReference type="InterPro" id="IPR036249">
    <property type="entry name" value="Thioredoxin-like_sf"/>
</dbReference>
<gene>
    <name evidence="3" type="ORF">ABL78_3389</name>
</gene>